<dbReference type="Proteomes" id="UP000298277">
    <property type="component" value="Unassembled WGS sequence"/>
</dbReference>
<protein>
    <submittedName>
        <fullName evidence="1">Uncharacterized protein</fullName>
    </submittedName>
</protein>
<organism evidence="1 2">
    <name type="scientific">Leptospira gomenensis</name>
    <dbReference type="NCBI Taxonomy" id="2484974"/>
    <lineage>
        <taxon>Bacteria</taxon>
        <taxon>Pseudomonadati</taxon>
        <taxon>Spirochaetota</taxon>
        <taxon>Spirochaetia</taxon>
        <taxon>Leptospirales</taxon>
        <taxon>Leptospiraceae</taxon>
        <taxon>Leptospira</taxon>
    </lineage>
</organism>
<sequence length="65" mass="7659">MVDSERRFEYINDTLAASGISDKIYNEHFYELQSFYDKMLSLPKILREIKEAKPIPSADLLDIFE</sequence>
<reference evidence="1" key="1">
    <citation type="journal article" date="2019" name="PLoS Negl. Trop. Dis.">
        <title>Revisiting the worldwide diversity of Leptospira species in the environment.</title>
        <authorList>
            <person name="Vincent A.T."/>
            <person name="Schiettekatte O."/>
            <person name="Bourhy P."/>
            <person name="Veyrier F.J."/>
            <person name="Picardeau M."/>
        </authorList>
    </citation>
    <scope>NUCLEOTIDE SEQUENCE [LARGE SCALE GENOMIC DNA]</scope>
    <source>
        <strain evidence="1">201800299</strain>
    </source>
</reference>
<proteinExistence type="predicted"/>
<evidence type="ECO:0000313" key="2">
    <source>
        <dbReference type="Proteomes" id="UP000298277"/>
    </source>
</evidence>
<dbReference type="AlphaFoldDB" id="A0A5F1YHA0"/>
<dbReference type="EMBL" id="RQFA01000024">
    <property type="protein sequence ID" value="TGK36220.1"/>
    <property type="molecule type" value="Genomic_DNA"/>
</dbReference>
<evidence type="ECO:0000313" key="1">
    <source>
        <dbReference type="EMBL" id="TGK36220.1"/>
    </source>
</evidence>
<comment type="caution">
    <text evidence="1">The sequence shown here is derived from an EMBL/GenBank/DDBJ whole genome shotgun (WGS) entry which is preliminary data.</text>
</comment>
<name>A0A5F1YHA0_9LEPT</name>
<keyword evidence="2" id="KW-1185">Reference proteome</keyword>
<gene>
    <name evidence="1" type="ORF">EHQ17_04420</name>
</gene>
<accession>A0A5F1YHA0</accession>